<reference evidence="7 8" key="1">
    <citation type="submission" date="2019-05" db="EMBL/GenBank/DDBJ databases">
        <title>Thiomicrorhabdus sediminis sp. nov, a novel sulfur-oxidizing bacterium isolated from coastal sediment.</title>
        <authorList>
            <person name="Liu X."/>
        </authorList>
    </citation>
    <scope>NUCLEOTIDE SEQUENCE [LARGE SCALE GENOMIC DNA]</scope>
    <source>
        <strain evidence="7 8">G1</strain>
    </source>
</reference>
<dbReference type="PRINTS" id="PR00368">
    <property type="entry name" value="FADPNR"/>
</dbReference>
<dbReference type="Gene3D" id="3.50.50.100">
    <property type="match status" value="1"/>
</dbReference>
<dbReference type="EMBL" id="CP040602">
    <property type="protein sequence ID" value="QCU90082.1"/>
    <property type="molecule type" value="Genomic_DNA"/>
</dbReference>
<evidence type="ECO:0000256" key="2">
    <source>
        <dbReference type="ARBA" id="ARBA00005272"/>
    </source>
</evidence>
<dbReference type="AlphaFoldDB" id="A0A4P9K541"/>
<keyword evidence="3" id="KW-0285">Flavoprotein</keyword>
<comment type="cofactor">
    <cofactor evidence="1">
        <name>FAD</name>
        <dbReference type="ChEBI" id="CHEBI:57692"/>
    </cofactor>
</comment>
<dbReference type="InterPro" id="IPR023753">
    <property type="entry name" value="FAD/NAD-binding_dom"/>
</dbReference>
<dbReference type="PRINTS" id="PR00411">
    <property type="entry name" value="PNDRDTASEI"/>
</dbReference>
<evidence type="ECO:0000256" key="1">
    <source>
        <dbReference type="ARBA" id="ARBA00001974"/>
    </source>
</evidence>
<organism evidence="7 8">
    <name type="scientific">Thiomicrorhabdus sediminis</name>
    <dbReference type="NCBI Taxonomy" id="2580412"/>
    <lineage>
        <taxon>Bacteria</taxon>
        <taxon>Pseudomonadati</taxon>
        <taxon>Pseudomonadota</taxon>
        <taxon>Gammaproteobacteria</taxon>
        <taxon>Thiotrichales</taxon>
        <taxon>Piscirickettsiaceae</taxon>
        <taxon>Thiomicrorhabdus</taxon>
    </lineage>
</organism>
<dbReference type="GO" id="GO:0019646">
    <property type="term" value="P:aerobic electron transport chain"/>
    <property type="evidence" value="ECO:0007669"/>
    <property type="project" value="TreeGrafter"/>
</dbReference>
<dbReference type="KEGG" id="thig:FE785_05260"/>
<dbReference type="PANTHER" id="PTHR42913">
    <property type="entry name" value="APOPTOSIS-INDUCING FACTOR 1"/>
    <property type="match status" value="1"/>
</dbReference>
<dbReference type="Pfam" id="PF07992">
    <property type="entry name" value="Pyr_redox_2"/>
    <property type="match status" value="1"/>
</dbReference>
<name>A0A4P9K541_9GAMM</name>
<dbReference type="RefSeq" id="WP_138564759.1">
    <property type="nucleotide sequence ID" value="NZ_CP040602.1"/>
</dbReference>
<evidence type="ECO:0000256" key="5">
    <source>
        <dbReference type="ARBA" id="ARBA00023002"/>
    </source>
</evidence>
<keyword evidence="8" id="KW-1185">Reference proteome</keyword>
<evidence type="ECO:0000259" key="6">
    <source>
        <dbReference type="Pfam" id="PF07992"/>
    </source>
</evidence>
<dbReference type="SUPFAM" id="SSF51905">
    <property type="entry name" value="FAD/NAD(P)-binding domain"/>
    <property type="match status" value="1"/>
</dbReference>
<gene>
    <name evidence="7" type="ORF">FE785_05260</name>
</gene>
<dbReference type="InterPro" id="IPR051169">
    <property type="entry name" value="NADH-Q_oxidoreductase"/>
</dbReference>
<protein>
    <submittedName>
        <fullName evidence="7">NAD(P)/FAD-dependent oxidoreductase</fullName>
    </submittedName>
</protein>
<evidence type="ECO:0000256" key="4">
    <source>
        <dbReference type="ARBA" id="ARBA00022827"/>
    </source>
</evidence>
<sequence>MQRILIVGGGAGGLELATRLGNTLGKQKLAHITLLDQNRVHVWKPLLHEVVAGSFDTGMESLSYRAHSADNHYDFRLGRLASIDQDRQKVVLEPQFDHHGKQILESRQISYDYLVIAVGSQCNDFGISGVKEHCFRLDSAPEAEDLHLTFLNRFLQFSEAQAGQLGSSNQPVHIAIVGGGATGVELAAELYNAVDRFEQVGIRKIHHQSLRVTLVEATDRILPVLPAEIALKAQKTLFKQGVDVLTNVQVKAIEENCLVTQQAEGEQRINADILVWAAGVKAPEFLNKLGLPTNRINQLVCQQSLLVQGCSNIFALGDCASIMGANERPVPATAQAASQQAKLCGDNLIACIDENRRALKPFVYHDHGTLVSLSRFQTLGNLLDDLFHKNWFIEGKIAHWAYISLYRQHQHALHGGFKTLIMMLASSIQKRIKPKLKLY</sequence>
<evidence type="ECO:0000256" key="3">
    <source>
        <dbReference type="ARBA" id="ARBA00022630"/>
    </source>
</evidence>
<dbReference type="OrthoDB" id="9781621at2"/>
<dbReference type="Proteomes" id="UP000304864">
    <property type="component" value="Chromosome"/>
</dbReference>
<proteinExistence type="inferred from homology"/>
<accession>A0A4P9K541</accession>
<dbReference type="InterPro" id="IPR036188">
    <property type="entry name" value="FAD/NAD-bd_sf"/>
</dbReference>
<comment type="similarity">
    <text evidence="2">Belongs to the NADH dehydrogenase family.</text>
</comment>
<dbReference type="PANTHER" id="PTHR42913:SF3">
    <property type="entry name" value="64 KDA MITOCHONDRIAL NADH DEHYDROGENASE (EUROFUNG)"/>
    <property type="match status" value="1"/>
</dbReference>
<evidence type="ECO:0000313" key="8">
    <source>
        <dbReference type="Proteomes" id="UP000304864"/>
    </source>
</evidence>
<feature type="domain" description="FAD/NAD(P)-binding" evidence="6">
    <location>
        <begin position="3"/>
        <end position="341"/>
    </location>
</feature>
<evidence type="ECO:0000313" key="7">
    <source>
        <dbReference type="EMBL" id="QCU90082.1"/>
    </source>
</evidence>
<dbReference type="GO" id="GO:0003955">
    <property type="term" value="F:NAD(P)H dehydrogenase (quinone) activity"/>
    <property type="evidence" value="ECO:0007669"/>
    <property type="project" value="TreeGrafter"/>
</dbReference>
<keyword evidence="5" id="KW-0560">Oxidoreductase</keyword>
<keyword evidence="4" id="KW-0274">FAD</keyword>